<feature type="chain" id="PRO_5037985877" evidence="2">
    <location>
        <begin position="31"/>
        <end position="616"/>
    </location>
</feature>
<dbReference type="EMBL" id="JACORT010000002">
    <property type="protein sequence ID" value="MBC5782752.1"/>
    <property type="molecule type" value="Genomic_DNA"/>
</dbReference>
<gene>
    <name evidence="4" type="ORF">H8N03_07325</name>
</gene>
<sequence length="616" mass="69587">MPSVSSPRLARLLPWLGALLLSCLAGAALAQEVADPPGRVAFVSERQGSVVFAPQGEDEWMELPQNRPLTEGDRLWTDAGGRAELQLGTATLHVKAESHLGISDLGDGGVRFMLQQGTMNARVRDLAQGENFEVGTPNLAFRALQPGDYRIDVDAGTQQTRVVVHSGTATVFGEGGESIHLGAGQAASFAGRFLAQVHGPAFARDEFARWAEERNRQEDQAVATRYVPRGVVGATELDSHGTWAQDPGYGTVWYPTVTVANWAPYRYGHWSWIAPWGWTWIDDAPWGFAPFHYGRWTQIGQRWAWVPGQLAARPVYSPALVVFLGGGGSQFSFSTGPAVGWYPLAPGEAWYPWYRTSPRYVSYANWRIDLNRWPRGATNHQWRQRPYAVTAVREDDFRRGRPVERHWQPVQPNMIDRARVNAVPIRPLNRSEREVHVAPRFQSAPPQVVHPAVSPRNWPQREAAPAVREQYRARREQDRLQYEAERDAGRQIREQYRQRPDAPRNAGRVDLGVPQRDAGRVDFGGSQRDAGRVEIDQGGALRRFDQQQPRMYRQTQPVQQPVPVPRQQTMPIAREERQPQREHRGWQRGEERGGQGGRWQQREGGDEGRGRGHWNR</sequence>
<name>A0A923MRZ8_9BURK</name>
<dbReference type="InterPro" id="IPR046535">
    <property type="entry name" value="DUF6600"/>
</dbReference>
<dbReference type="InterPro" id="IPR006860">
    <property type="entry name" value="FecR"/>
</dbReference>
<comment type="caution">
    <text evidence="4">The sequence shown here is derived from an EMBL/GenBank/DDBJ whole genome shotgun (WGS) entry which is preliminary data.</text>
</comment>
<protein>
    <submittedName>
        <fullName evidence="4">Chromosome partitioning protein ParA</fullName>
    </submittedName>
</protein>
<feature type="compositionally biased region" description="Low complexity" evidence="1">
    <location>
        <begin position="553"/>
        <end position="569"/>
    </location>
</feature>
<organism evidence="4 5">
    <name type="scientific">Ramlibacter cellulosilyticus</name>
    <dbReference type="NCBI Taxonomy" id="2764187"/>
    <lineage>
        <taxon>Bacteria</taxon>
        <taxon>Pseudomonadati</taxon>
        <taxon>Pseudomonadota</taxon>
        <taxon>Betaproteobacteria</taxon>
        <taxon>Burkholderiales</taxon>
        <taxon>Comamonadaceae</taxon>
        <taxon>Ramlibacter</taxon>
    </lineage>
</organism>
<accession>A0A923MRZ8</accession>
<feature type="signal peptide" evidence="2">
    <location>
        <begin position="1"/>
        <end position="30"/>
    </location>
</feature>
<dbReference type="Pfam" id="PF20245">
    <property type="entry name" value="DUF6600"/>
    <property type="match status" value="1"/>
</dbReference>
<feature type="domain" description="FecR protein" evidence="3">
    <location>
        <begin position="73"/>
        <end position="169"/>
    </location>
</feature>
<dbReference type="PANTHER" id="PTHR38731">
    <property type="entry name" value="LIPL45-RELATED LIPOPROTEIN-RELATED"/>
    <property type="match status" value="1"/>
</dbReference>
<evidence type="ECO:0000313" key="5">
    <source>
        <dbReference type="Proteomes" id="UP000608513"/>
    </source>
</evidence>
<feature type="compositionally biased region" description="Basic and acidic residues" evidence="1">
    <location>
        <begin position="573"/>
        <end position="593"/>
    </location>
</feature>
<reference evidence="4" key="1">
    <citation type="submission" date="2020-08" db="EMBL/GenBank/DDBJ databases">
        <title>Ramlibacter sp. USB13 16S ribosomal RNA gene genome sequencing and assembly.</title>
        <authorList>
            <person name="Kang M."/>
        </authorList>
    </citation>
    <scope>NUCLEOTIDE SEQUENCE</scope>
    <source>
        <strain evidence="4">USB13</strain>
    </source>
</reference>
<evidence type="ECO:0000259" key="3">
    <source>
        <dbReference type="Pfam" id="PF04773"/>
    </source>
</evidence>
<keyword evidence="2" id="KW-0732">Signal</keyword>
<feature type="compositionally biased region" description="Basic and acidic residues" evidence="1">
    <location>
        <begin position="486"/>
        <end position="502"/>
    </location>
</feature>
<evidence type="ECO:0000256" key="1">
    <source>
        <dbReference type="SAM" id="MobiDB-lite"/>
    </source>
</evidence>
<dbReference type="Pfam" id="PF04773">
    <property type="entry name" value="FecR"/>
    <property type="match status" value="1"/>
</dbReference>
<feature type="compositionally biased region" description="Basic and acidic residues" evidence="1">
    <location>
        <begin position="600"/>
        <end position="610"/>
    </location>
</feature>
<dbReference type="RefSeq" id="WP_187075500.1">
    <property type="nucleotide sequence ID" value="NZ_JACORT010000002.1"/>
</dbReference>
<feature type="region of interest" description="Disordered" evidence="1">
    <location>
        <begin position="486"/>
        <end position="616"/>
    </location>
</feature>
<keyword evidence="5" id="KW-1185">Reference proteome</keyword>
<proteinExistence type="predicted"/>
<dbReference type="AlphaFoldDB" id="A0A923MRZ8"/>
<dbReference type="Proteomes" id="UP000608513">
    <property type="component" value="Unassembled WGS sequence"/>
</dbReference>
<evidence type="ECO:0000313" key="4">
    <source>
        <dbReference type="EMBL" id="MBC5782752.1"/>
    </source>
</evidence>
<evidence type="ECO:0000256" key="2">
    <source>
        <dbReference type="SAM" id="SignalP"/>
    </source>
</evidence>